<proteinExistence type="predicted"/>
<gene>
    <name evidence="5" type="ORF">AVEN_34152_1</name>
</gene>
<dbReference type="SMART" id="SM00225">
    <property type="entry name" value="BTB"/>
    <property type="match status" value="1"/>
</dbReference>
<comment type="caution">
    <text evidence="5">The sequence shown here is derived from an EMBL/GenBank/DDBJ whole genome shotgun (WGS) entry which is preliminary data.</text>
</comment>
<dbReference type="SUPFAM" id="SSF54695">
    <property type="entry name" value="POZ domain"/>
    <property type="match status" value="1"/>
</dbReference>
<evidence type="ECO:0000259" key="4">
    <source>
        <dbReference type="PROSITE" id="PS50097"/>
    </source>
</evidence>
<sequence>MNSSGDEFLLTEDGGKFKISRNVLAERCSYFQALFFGDFGDGTDVLLKGIDTETLENILVYLYSGNIHLNEKNATDILVVSDYLLIKPVVQKSSSFVLKEMTSTICVPQFLASWGIERLGTFNICHRFIVIHFQEVVSLYEEIGIIPLEALKAVLREKSLNASDEKVVWNVFVRWIQFDLIDRLQFVPELLKYISLEDADKPLLNDVICHNLIKENNFCKKKLIFSELQDADHLQNFRQFLNTNNMSGLRIPTNIHLIFHHCIKTFSSDKNIYLTFDGEIEYWRKVGSVEYFPDYIIH</sequence>
<dbReference type="InterPro" id="IPR000210">
    <property type="entry name" value="BTB/POZ_dom"/>
</dbReference>
<dbReference type="CDD" id="cd18186">
    <property type="entry name" value="BTB_POZ_ZBTB_KLHL-like"/>
    <property type="match status" value="1"/>
</dbReference>
<dbReference type="Gene3D" id="1.25.40.420">
    <property type="match status" value="1"/>
</dbReference>
<dbReference type="Gene3D" id="3.30.710.10">
    <property type="entry name" value="Potassium Channel Kv1.1, Chain A"/>
    <property type="match status" value="1"/>
</dbReference>
<keyword evidence="1" id="KW-0880">Kelch repeat</keyword>
<feature type="domain" description="BTB" evidence="4">
    <location>
        <begin position="5"/>
        <end position="71"/>
    </location>
</feature>
<keyword evidence="3" id="KW-0009">Actin-binding</keyword>
<accession>A0A4Y2UIJ3</accession>
<dbReference type="PANTHER" id="PTHR24412">
    <property type="entry name" value="KELCH PROTEIN"/>
    <property type="match status" value="1"/>
</dbReference>
<dbReference type="InterPro" id="IPR011333">
    <property type="entry name" value="SKP1/BTB/POZ_sf"/>
</dbReference>
<reference evidence="5 6" key="1">
    <citation type="journal article" date="2019" name="Sci. Rep.">
        <title>Orb-weaving spider Araneus ventricosus genome elucidates the spidroin gene catalogue.</title>
        <authorList>
            <person name="Kono N."/>
            <person name="Nakamura H."/>
            <person name="Ohtoshi R."/>
            <person name="Moran D.A.P."/>
            <person name="Shinohara A."/>
            <person name="Yoshida Y."/>
            <person name="Fujiwara M."/>
            <person name="Mori M."/>
            <person name="Tomita M."/>
            <person name="Arakawa K."/>
        </authorList>
    </citation>
    <scope>NUCLEOTIDE SEQUENCE [LARGE SCALE GENOMIC DNA]</scope>
</reference>
<dbReference type="AlphaFoldDB" id="A0A4Y2UIJ3"/>
<protein>
    <recommendedName>
        <fullName evidence="4">BTB domain-containing protein</fullName>
    </recommendedName>
</protein>
<dbReference type="Pfam" id="PF07707">
    <property type="entry name" value="BACK"/>
    <property type="match status" value="1"/>
</dbReference>
<evidence type="ECO:0000256" key="3">
    <source>
        <dbReference type="ARBA" id="ARBA00023203"/>
    </source>
</evidence>
<dbReference type="PROSITE" id="PS50097">
    <property type="entry name" value="BTB"/>
    <property type="match status" value="1"/>
</dbReference>
<name>A0A4Y2UIJ3_ARAVE</name>
<dbReference type="EMBL" id="BGPR01037322">
    <property type="protein sequence ID" value="GBO12885.1"/>
    <property type="molecule type" value="Genomic_DNA"/>
</dbReference>
<dbReference type="Proteomes" id="UP000499080">
    <property type="component" value="Unassembled WGS sequence"/>
</dbReference>
<dbReference type="PANTHER" id="PTHR24412:SF489">
    <property type="entry name" value="RING FINGER DOMAIN AND KELCH REPEAT-CONTAINING PROTEIN DDB_G0271372"/>
    <property type="match status" value="1"/>
</dbReference>
<keyword evidence="6" id="KW-1185">Reference proteome</keyword>
<dbReference type="Pfam" id="PF00651">
    <property type="entry name" value="BTB"/>
    <property type="match status" value="1"/>
</dbReference>
<evidence type="ECO:0000313" key="6">
    <source>
        <dbReference type="Proteomes" id="UP000499080"/>
    </source>
</evidence>
<organism evidence="5 6">
    <name type="scientific">Araneus ventricosus</name>
    <name type="common">Orbweaver spider</name>
    <name type="synonym">Epeira ventricosa</name>
    <dbReference type="NCBI Taxonomy" id="182803"/>
    <lineage>
        <taxon>Eukaryota</taxon>
        <taxon>Metazoa</taxon>
        <taxon>Ecdysozoa</taxon>
        <taxon>Arthropoda</taxon>
        <taxon>Chelicerata</taxon>
        <taxon>Arachnida</taxon>
        <taxon>Araneae</taxon>
        <taxon>Araneomorphae</taxon>
        <taxon>Entelegynae</taxon>
        <taxon>Araneoidea</taxon>
        <taxon>Araneidae</taxon>
        <taxon>Araneus</taxon>
    </lineage>
</organism>
<keyword evidence="2" id="KW-0677">Repeat</keyword>
<evidence type="ECO:0000313" key="5">
    <source>
        <dbReference type="EMBL" id="GBO12885.1"/>
    </source>
</evidence>
<dbReference type="OrthoDB" id="6413564at2759"/>
<dbReference type="SMART" id="SM00875">
    <property type="entry name" value="BACK"/>
    <property type="match status" value="1"/>
</dbReference>
<evidence type="ECO:0000256" key="2">
    <source>
        <dbReference type="ARBA" id="ARBA00022737"/>
    </source>
</evidence>
<dbReference type="InterPro" id="IPR011705">
    <property type="entry name" value="BACK"/>
</dbReference>
<evidence type="ECO:0000256" key="1">
    <source>
        <dbReference type="ARBA" id="ARBA00022441"/>
    </source>
</evidence>